<accession>A0A7K1LSX4</accession>
<dbReference type="RefSeq" id="WP_156277939.1">
    <property type="nucleotide sequence ID" value="NZ_BAABGI010000007.1"/>
</dbReference>
<protein>
    <submittedName>
        <fullName evidence="2">DUF4236 domain-containing protein</fullName>
    </submittedName>
</protein>
<keyword evidence="3" id="KW-1185">Reference proteome</keyword>
<dbReference type="Pfam" id="PF14020">
    <property type="entry name" value="DUF4236"/>
    <property type="match status" value="1"/>
</dbReference>
<proteinExistence type="predicted"/>
<dbReference type="Proteomes" id="UP000460416">
    <property type="component" value="Unassembled WGS sequence"/>
</dbReference>
<organism evidence="2 3">
    <name type="scientific">Christiangramia aestuarii</name>
    <dbReference type="NCBI Taxonomy" id="1028746"/>
    <lineage>
        <taxon>Bacteria</taxon>
        <taxon>Pseudomonadati</taxon>
        <taxon>Bacteroidota</taxon>
        <taxon>Flavobacteriia</taxon>
        <taxon>Flavobacteriales</taxon>
        <taxon>Flavobacteriaceae</taxon>
        <taxon>Christiangramia</taxon>
    </lineage>
</organism>
<comment type="caution">
    <text evidence="2">The sequence shown here is derived from an EMBL/GenBank/DDBJ whole genome shotgun (WGS) entry which is preliminary data.</text>
</comment>
<reference evidence="2 3" key="1">
    <citation type="submission" date="2019-07" db="EMBL/GenBank/DDBJ databases">
        <title>Gramella aestuarii sp. nov., isolated from a tidal flat, and emended description of Gramella echinicola.</title>
        <authorList>
            <person name="Liu L."/>
        </authorList>
    </citation>
    <scope>NUCLEOTIDE SEQUENCE [LARGE SCALE GENOMIC DNA]</scope>
    <source>
        <strain evidence="2 3">BS12</strain>
    </source>
</reference>
<dbReference type="OrthoDB" id="9806903at2"/>
<evidence type="ECO:0000313" key="2">
    <source>
        <dbReference type="EMBL" id="MUP43877.1"/>
    </source>
</evidence>
<feature type="domain" description="DUF4236" evidence="1">
    <location>
        <begin position="3"/>
        <end position="56"/>
    </location>
</feature>
<name>A0A7K1LSX4_9FLAO</name>
<evidence type="ECO:0000259" key="1">
    <source>
        <dbReference type="Pfam" id="PF14020"/>
    </source>
</evidence>
<evidence type="ECO:0000313" key="3">
    <source>
        <dbReference type="Proteomes" id="UP000460416"/>
    </source>
</evidence>
<sequence>MGLKFRRRQKIFPGFYVNFSKSGISTTFGPKGFNVNLNQNGAYLNTGVPGTGIYDRKKISGWNSKIINDLRNFEENEIFIPDRFEGEIKSKTASNLTTNGLIPLKESLIAANNELNSIRKETEIVKSQVSNANTLRVISKIFIIGFIIKYFDKNYIEKKDYLQNLKKQIDDCQVDIEIHMDRILDEKYLKLKVAFDELMNCKQIWDITNAVPNQDNRSKASSNITRLPTQIGYRKLPFLNTVYEAMWFQNKNGSDIYIYPGFAAFFDSKKNFGLLELDKLYLTYDYTNFLETERIPKDSKIVGETWNKVNKNGTPDLRFKDNFKISIVRYGELTFKSQTGVFEVFNFSDSSKAAYFADEYNNYID</sequence>
<gene>
    <name evidence="2" type="ORF">FLP08_14950</name>
</gene>
<dbReference type="EMBL" id="VJVW01000009">
    <property type="protein sequence ID" value="MUP43877.1"/>
    <property type="molecule type" value="Genomic_DNA"/>
</dbReference>
<dbReference type="InterPro" id="IPR025330">
    <property type="entry name" value="DUF4236"/>
</dbReference>
<dbReference type="AlphaFoldDB" id="A0A7K1LSX4"/>